<reference evidence="2" key="2">
    <citation type="journal article" date="2015" name="Data Brief">
        <title>Shoot transcriptome of the giant reed, Arundo donax.</title>
        <authorList>
            <person name="Barrero R.A."/>
            <person name="Guerrero F.D."/>
            <person name="Moolhuijzen P."/>
            <person name="Goolsby J.A."/>
            <person name="Tidwell J."/>
            <person name="Bellgard S.E."/>
            <person name="Bellgard M.I."/>
        </authorList>
    </citation>
    <scope>NUCLEOTIDE SEQUENCE</scope>
    <source>
        <tissue evidence="2">Shoot tissue taken approximately 20 cm above the soil surface</tissue>
    </source>
</reference>
<dbReference type="AlphaFoldDB" id="A0A0A9F7N0"/>
<organism evidence="2">
    <name type="scientific">Arundo donax</name>
    <name type="common">Giant reed</name>
    <name type="synonym">Donax arundinaceus</name>
    <dbReference type="NCBI Taxonomy" id="35708"/>
    <lineage>
        <taxon>Eukaryota</taxon>
        <taxon>Viridiplantae</taxon>
        <taxon>Streptophyta</taxon>
        <taxon>Embryophyta</taxon>
        <taxon>Tracheophyta</taxon>
        <taxon>Spermatophyta</taxon>
        <taxon>Magnoliopsida</taxon>
        <taxon>Liliopsida</taxon>
        <taxon>Poales</taxon>
        <taxon>Poaceae</taxon>
        <taxon>PACMAD clade</taxon>
        <taxon>Arundinoideae</taxon>
        <taxon>Arundineae</taxon>
        <taxon>Arundo</taxon>
    </lineage>
</organism>
<proteinExistence type="predicted"/>
<feature type="region of interest" description="Disordered" evidence="1">
    <location>
        <begin position="89"/>
        <end position="148"/>
    </location>
</feature>
<sequence>MEEHNRSRGYASMVPLPVGDPPLTVVTASNPCVAAVGDSCGSPLLTNVMDAQSRSIHGFAEGGSYLSLLACLAPSGVFQDPSRVRSMSAVDLEVNGRSSSSPSSTNGSEEELVTSDDDESRRHYDGDESDTGVDDMQRRHNENGISSYYSLPKEVNLERHPFMANL</sequence>
<protein>
    <submittedName>
        <fullName evidence="2">Uncharacterized protein</fullName>
    </submittedName>
</protein>
<feature type="compositionally biased region" description="Acidic residues" evidence="1">
    <location>
        <begin position="108"/>
        <end position="118"/>
    </location>
</feature>
<dbReference type="EMBL" id="GBRH01190677">
    <property type="protein sequence ID" value="JAE07219.1"/>
    <property type="molecule type" value="Transcribed_RNA"/>
</dbReference>
<accession>A0A0A9F7N0</accession>
<evidence type="ECO:0000256" key="1">
    <source>
        <dbReference type="SAM" id="MobiDB-lite"/>
    </source>
</evidence>
<evidence type="ECO:0000313" key="2">
    <source>
        <dbReference type="EMBL" id="JAE07219.1"/>
    </source>
</evidence>
<feature type="compositionally biased region" description="Low complexity" evidence="1">
    <location>
        <begin position="98"/>
        <end position="107"/>
    </location>
</feature>
<reference evidence="2" key="1">
    <citation type="submission" date="2014-09" db="EMBL/GenBank/DDBJ databases">
        <authorList>
            <person name="Magalhaes I.L.F."/>
            <person name="Oliveira U."/>
            <person name="Santos F.R."/>
            <person name="Vidigal T.H.D.A."/>
            <person name="Brescovit A.D."/>
            <person name="Santos A.J."/>
        </authorList>
    </citation>
    <scope>NUCLEOTIDE SEQUENCE</scope>
    <source>
        <tissue evidence="2">Shoot tissue taken approximately 20 cm above the soil surface</tissue>
    </source>
</reference>
<name>A0A0A9F7N0_ARUDO</name>